<dbReference type="InterPro" id="IPR029154">
    <property type="entry name" value="HIBADH-like_NADP-bd"/>
</dbReference>
<dbReference type="GO" id="GO:0016491">
    <property type="term" value="F:oxidoreductase activity"/>
    <property type="evidence" value="ECO:0007669"/>
    <property type="project" value="UniProtKB-KW"/>
</dbReference>
<dbReference type="Gene3D" id="1.10.1040.10">
    <property type="entry name" value="N-(1-d-carboxylethyl)-l-norvaline Dehydrogenase, domain 2"/>
    <property type="match status" value="1"/>
</dbReference>
<dbReference type="SUPFAM" id="SSF51735">
    <property type="entry name" value="NAD(P)-binding Rossmann-fold domains"/>
    <property type="match status" value="1"/>
</dbReference>
<comment type="similarity">
    <text evidence="1">Belongs to the HIBADH-related family.</text>
</comment>
<dbReference type="InterPro" id="IPR013328">
    <property type="entry name" value="6PGD_dom2"/>
</dbReference>
<dbReference type="GO" id="GO:0050661">
    <property type="term" value="F:NADP binding"/>
    <property type="evidence" value="ECO:0007669"/>
    <property type="project" value="InterPro"/>
</dbReference>
<keyword evidence="8" id="KW-1185">Reference proteome</keyword>
<reference evidence="7 8" key="1">
    <citation type="submission" date="2015-12" db="EMBL/GenBank/DDBJ databases">
        <title>Draft genome sequence of Acidibacillus ferrooxidans ITV001, isolated from a chalcopyrite acid mine drainage site in Brazil.</title>
        <authorList>
            <person name="Dall'Agnol H."/>
            <person name="Nancucheo I."/>
            <person name="Johnson B."/>
            <person name="Oliveira R."/>
            <person name="Leite L."/>
            <person name="Pylro V."/>
            <person name="Nunes G.L."/>
            <person name="Tzotzos G."/>
            <person name="Fernandes G.R."/>
            <person name="Dutra J."/>
            <person name="Orellana S.C."/>
            <person name="Oliveira G."/>
        </authorList>
    </citation>
    <scope>NUCLEOTIDE SEQUENCE [LARGE SCALE GENOMIC DNA]</scope>
    <source>
        <strain evidence="8">ITV01</strain>
    </source>
</reference>
<dbReference type="SUPFAM" id="SSF48179">
    <property type="entry name" value="6-phosphogluconate dehydrogenase C-terminal domain-like"/>
    <property type="match status" value="1"/>
</dbReference>
<protein>
    <recommendedName>
        <fullName evidence="9">3-hydroxyisobutyrate dehydrogenase</fullName>
    </recommendedName>
</protein>
<feature type="active site" evidence="4">
    <location>
        <position position="171"/>
    </location>
</feature>
<dbReference type="InterPro" id="IPR036291">
    <property type="entry name" value="NAD(P)-bd_dom_sf"/>
</dbReference>
<evidence type="ECO:0000313" key="8">
    <source>
        <dbReference type="Proteomes" id="UP000053557"/>
    </source>
</evidence>
<evidence type="ECO:0000256" key="1">
    <source>
        <dbReference type="ARBA" id="ARBA00009080"/>
    </source>
</evidence>
<dbReference type="Gene3D" id="3.40.50.720">
    <property type="entry name" value="NAD(P)-binding Rossmann-like Domain"/>
    <property type="match status" value="1"/>
</dbReference>
<dbReference type="OrthoDB" id="9786703at2"/>
<evidence type="ECO:0008006" key="9">
    <source>
        <dbReference type="Google" id="ProtNLM"/>
    </source>
</evidence>
<dbReference type="InterPro" id="IPR008927">
    <property type="entry name" value="6-PGluconate_DH-like_C_sf"/>
</dbReference>
<keyword evidence="2" id="KW-0560">Oxidoreductase</keyword>
<feature type="domain" description="3-hydroxyisobutyrate dehydrogenase-like NAD-binding" evidence="6">
    <location>
        <begin position="166"/>
        <end position="285"/>
    </location>
</feature>
<evidence type="ECO:0000256" key="3">
    <source>
        <dbReference type="ARBA" id="ARBA00023027"/>
    </source>
</evidence>
<evidence type="ECO:0000313" key="7">
    <source>
        <dbReference type="EMBL" id="KUO95969.1"/>
    </source>
</evidence>
<accession>A0A101XR28</accession>
<keyword evidence="3" id="KW-0520">NAD</keyword>
<comment type="caution">
    <text evidence="7">The sequence shown here is derived from an EMBL/GenBank/DDBJ whole genome shotgun (WGS) entry which is preliminary data.</text>
</comment>
<dbReference type="PIRSF" id="PIRSF000103">
    <property type="entry name" value="HIBADH"/>
    <property type="match status" value="1"/>
</dbReference>
<gene>
    <name evidence="7" type="ORF">ATW55_02510</name>
</gene>
<feature type="domain" description="6-phosphogluconate dehydrogenase NADP-binding" evidence="5">
    <location>
        <begin position="2"/>
        <end position="162"/>
    </location>
</feature>
<dbReference type="RefSeq" id="WP_067715297.1">
    <property type="nucleotide sequence ID" value="NZ_LPVJ01000030.1"/>
</dbReference>
<proteinExistence type="inferred from homology"/>
<name>A0A101XR28_9BACL</name>
<evidence type="ECO:0000259" key="6">
    <source>
        <dbReference type="Pfam" id="PF14833"/>
    </source>
</evidence>
<dbReference type="PANTHER" id="PTHR43060:SF15">
    <property type="entry name" value="3-HYDROXYISOBUTYRATE DEHYDROGENASE-LIKE 1, MITOCHONDRIAL-RELATED"/>
    <property type="match status" value="1"/>
</dbReference>
<dbReference type="Pfam" id="PF14833">
    <property type="entry name" value="NAD_binding_11"/>
    <property type="match status" value="1"/>
</dbReference>
<dbReference type="Pfam" id="PF03446">
    <property type="entry name" value="NAD_binding_2"/>
    <property type="match status" value="1"/>
</dbReference>
<dbReference type="GO" id="GO:0051287">
    <property type="term" value="F:NAD binding"/>
    <property type="evidence" value="ECO:0007669"/>
    <property type="project" value="InterPro"/>
</dbReference>
<sequence length="294" mass="31366">MRIGWIGTGAMGLPMLGHLLAQEGIEAQVYNRTRANAQRAVDAGARFCASPRAVAQDVDVLFLMLSNEQAVHDVLFGNDSASAGLKQGSIVVDASTISPDASLQHAERLQDLGVFHLDTPVSGSTPHAAARTLTFMVGGPEVAFSRVLPLLERMGKTIVHVGDHSSGLHAKLAINTVLTLNLLSMIEGLALARAAGVDTQKWMELLAGSAARSGVMEYKGPKLVNRDFSPQFTANLLAKDVQLAIELARRAGLPLPVLASAQQVLQMARAQGWGAEDMIAIAKVYEQWSLDDQQ</sequence>
<dbReference type="AlphaFoldDB" id="A0A101XR28"/>
<evidence type="ECO:0000256" key="2">
    <source>
        <dbReference type="ARBA" id="ARBA00023002"/>
    </source>
</evidence>
<dbReference type="InterPro" id="IPR015815">
    <property type="entry name" value="HIBADH-related"/>
</dbReference>
<dbReference type="InterPro" id="IPR006115">
    <property type="entry name" value="6PGDH_NADP-bd"/>
</dbReference>
<dbReference type="EMBL" id="LPVJ01000030">
    <property type="protein sequence ID" value="KUO95969.1"/>
    <property type="molecule type" value="Genomic_DNA"/>
</dbReference>
<evidence type="ECO:0000256" key="4">
    <source>
        <dbReference type="PIRSR" id="PIRSR000103-1"/>
    </source>
</evidence>
<dbReference type="Proteomes" id="UP000053557">
    <property type="component" value="Unassembled WGS sequence"/>
</dbReference>
<organism evidence="7 8">
    <name type="scientific">Ferroacidibacillus organovorans</name>
    <dbReference type="NCBI Taxonomy" id="1765683"/>
    <lineage>
        <taxon>Bacteria</taxon>
        <taxon>Bacillati</taxon>
        <taxon>Bacillota</taxon>
        <taxon>Bacilli</taxon>
        <taxon>Bacillales</taxon>
        <taxon>Alicyclobacillaceae</taxon>
        <taxon>Ferroacidibacillus</taxon>
    </lineage>
</organism>
<dbReference type="PANTHER" id="PTHR43060">
    <property type="entry name" value="3-HYDROXYISOBUTYRATE DEHYDROGENASE-LIKE 1, MITOCHONDRIAL-RELATED"/>
    <property type="match status" value="1"/>
</dbReference>
<evidence type="ECO:0000259" key="5">
    <source>
        <dbReference type="Pfam" id="PF03446"/>
    </source>
</evidence>